<keyword evidence="4" id="KW-1185">Reference proteome</keyword>
<evidence type="ECO:0000313" key="4">
    <source>
        <dbReference type="Proteomes" id="UP001469365"/>
    </source>
</evidence>
<accession>A0ABU9DNI1</accession>
<dbReference type="Pfam" id="PF12733">
    <property type="entry name" value="Cadherin-like"/>
    <property type="match status" value="2"/>
</dbReference>
<comment type="caution">
    <text evidence="3">The sequence shown here is derived from an EMBL/GenBank/DDBJ whole genome shotgun (WGS) entry which is preliminary data.</text>
</comment>
<dbReference type="InterPro" id="IPR011493">
    <property type="entry name" value="GLUG"/>
</dbReference>
<organism evidence="3 4">
    <name type="scientific">Paenibacillus filicis</name>
    <dbReference type="NCBI Taxonomy" id="669464"/>
    <lineage>
        <taxon>Bacteria</taxon>
        <taxon>Bacillati</taxon>
        <taxon>Bacillota</taxon>
        <taxon>Bacilli</taxon>
        <taxon>Bacillales</taxon>
        <taxon>Paenibacillaceae</taxon>
        <taxon>Paenibacillus</taxon>
    </lineage>
</organism>
<dbReference type="Pfam" id="PF00395">
    <property type="entry name" value="SLH"/>
    <property type="match status" value="3"/>
</dbReference>
<dbReference type="Gene3D" id="2.160.20.110">
    <property type="match status" value="2"/>
</dbReference>
<protein>
    <submittedName>
        <fullName evidence="3">GLUG motif-containing protein</fullName>
    </submittedName>
</protein>
<feature type="domain" description="SLH" evidence="2">
    <location>
        <begin position="2401"/>
        <end position="2464"/>
    </location>
</feature>
<dbReference type="InterPro" id="IPR001119">
    <property type="entry name" value="SLH_dom"/>
</dbReference>
<dbReference type="EMBL" id="JBBPCC010000014">
    <property type="protein sequence ID" value="MEK8130304.1"/>
    <property type="molecule type" value="Genomic_DNA"/>
</dbReference>
<dbReference type="Pfam" id="PF07581">
    <property type="entry name" value="Glug"/>
    <property type="match status" value="4"/>
</dbReference>
<dbReference type="Gene3D" id="2.60.40.4270">
    <property type="entry name" value="Listeria-Bacteroides repeat domain"/>
    <property type="match status" value="1"/>
</dbReference>
<dbReference type="Pfam" id="PF09479">
    <property type="entry name" value="Flg_new"/>
    <property type="match status" value="1"/>
</dbReference>
<sequence length="2579" mass="262130">MRSSGNKVMIMLLTVMMVLGTGMGGFRGSGKAYAAGAGDFSGDGSSGTPYLVGTADQLNKIRGSYLGPGLYFKLNGDIDLSGYSHWAPIGDDNTPFQGHMDGNGHTITGLTINRPDADYSGLFGYIDTDSTVSGMKLEQVSVKGWQFTGGLVGYNNGGSISSSYASGNVSGMYNVGGLLGYNAGGQIDGSHALGTVTGADNSVQLGGLVGNSTGSAWEISNSYASVVVKGGRNSTEVGGLAGGVSDGKISNSYALGDVSGGRRSKNVGGLVGVNDSTKIISSYASGHVSGTTRVGGLVGNESTGEEITDSYATGNVSGEEHVGGLIGRNLRGTIRGGHASGEVKGSNSSNLVGGLVGENLFGKISDSQASGAVLSGQGSNYVGGLTGRNESAEISNSPASGEVNGFMYVGGLVGHDQDGAISYSHASGHVKGEDGGLYIGGLVGYHQNALISHSYALGNVSAGGDSFSIGGLVGDNHGEIQASYASGKVSGAHFVGGLVGYTNDQPISTSFASGDVSGVEGVGGLVGYHMFNAISNSYASGKVSGDDGSTQVGGLIGITAYGNISNSYVSGKVSGSSNVGGFIGEDIYALTVNSFYDTVTTGQPGTGSGTGKVTAEMQDQSTYEADMAHRWDFLNTWAIDARHNGGYPYLRAIQAYLDYDGNKHTGGTAPANHSYMPGTKAGVYSGVLNISKTGYVFDGWNTQADGSGSSYRPGDLYTITSDTTLYAKWKPVSTIATLTSTIGTVSTGGTTNESITGIPYGTTLASLKAAITTAADATFEIYEADGTTVATVLTSEQKIIVTAQDGTTKVTYTVTVAASSAKEITAFSFAEQTGAAVIDATAHTVAVEVAYGTSLNGLVAAFSVSAGALAKVGGVDQVSGVTANDFTTPVVYVVKAADGSTQSWTVTVSVAASSAKEITSFSFVEQTGAAVIDAVAHTVAIEVVHGTSLNGLVATFSVSAGASVKVGGVDQVSGSTANDFTAPVVYVVKAADGSTQNWAVTVSVAASSAKEITSFSFSEQTGAAVIDAGAQTVAIEVSHGTSLNGLVATFSVSAGATANVGGLDQVSGTTANDFTAPVIYVVQAANGSTQSWTVTVSVAASSAKEITSFSLAEQTGAAVIDAFAHTVAIEVAHETSLNGLVSTFSVSTGALAKVGGVDQVSGTTANDFTAPVVYVVKAADGSTQSWTVTVSVAASSAKEITSFSFVEQTGAAVIDAGTHTVAIEVAHGTSLNGLVSTFGVSAGASAKVGGVDQVSGSTANDFTTQVIYVVKAVDGSTQNWMVTVCVAASSAKELTVFSFAEQTGAAVIDAVAHTVAIEVAHGTSLNGLVSTFGLSAGASVKVGGVDQVSGATANNFSAPVVYVVKAADGSTQNWTVTVSIAASSAKELTSFSFAQQTGAAVIDAVAHTVAIEVAHGTSLNSLVSTFSVSAGASAKVGGVDQVSGTTANDFTAPVIYVVKAADGSMQNWTVTVSVAASSAKELTAFSFAEQTGAAVIDATTHTVTIEVAHGTSLNGLVSTFSVSAGASAKVGTVDQVSGTTANDFTAPVIYVVKAADGSTQNWTVTVSVAGSSSKKITSFSFAEQTGAAVIDATAHTVAIEVVHGTSLNGLVSTFSVSAGASAKVGGVDQVSDTTSNDFTAPVVYVVKAADGSIQNWTVTVSIAMSSAKEITSFSFAEQTGAAVIDAVAHTVAIEVVHGTSLNGLVSTFGLSAGASAKVGGVDQVSGTTANDFTAPVVYVVKAADGSTQSWTVTVTTAANSAKDLTAFSFQGLTPPIVGIINGTQIALTVPNGTAVTSLVATFTNSAGSTVTVGSIPQVSGTTANDFTSPLTYTVTAQDGTRASYTVVVTQSGVVGGSPSLSSLMLTGGGVPLVADSVTGTTYQYKVSYAISSISVTASAYDSHTRIVGSLYNSDHVLVTGPFQITSGVGTDPIPLAVGGNRLELVLTAVDGSSQTYLVFVNRTSAAYSNAHLQSLQVGNADLMFNRDILDYTLSVGNRVQTLTVKALPEVTHAGVIIDAEPTMSKEIRLPVGSTIIPIEVTAPDGITKRIYRVTVKRAIAITAVTDTSIPVTSDPVTITVPQGVTNAKIAVTPVVAGSNKEVILPLIEVYAETAQGPITVIIPEGTKVTAPEGWDGMILLPEIQSNESISVSGSRVSGVIEIGSPDVTLTFDTAIRLLFPKQGGKLAGYVSNGGVIPITASITSDTQATADREIAPGGEAKLTLGEDMVVWTKHFTKYVFYLPVTPTNTGSSGGGGGGPSNTGIIYAPSGGTLTLNGVHIEVPAGAIERDIQVTVDKLGDTSTMPTGLVLSLVSDIFDIKKDTAGEFHKSVVLTLPYDKSKVDFTKSTVGLYGWDEKKRTWLPLDDQQVDQTTGKVSGTVRQFTKFAALASDKKVTTNPPTEVVDLGDIQGHWAETSIRELVKLGVIHGYSDRTFKPNNSITRAEFVTIIVKAFQLQAQTGQTFADTEAHWARSAIEVAASLGVVTGYDASTFGPDDLITREQMAAIIIRAAHIDATENKGSFADNADISDWARTALATATAQALMNGYEDGTVRPQANSTRAEAATVILRALQLKKLW</sequence>
<dbReference type="NCBIfam" id="TIGR02543">
    <property type="entry name" value="List_Bact_rpt"/>
    <property type="match status" value="1"/>
</dbReference>
<evidence type="ECO:0000259" key="2">
    <source>
        <dbReference type="PROSITE" id="PS51272"/>
    </source>
</evidence>
<dbReference type="Gene3D" id="2.60.220.30">
    <property type="match status" value="1"/>
</dbReference>
<reference evidence="3 4" key="1">
    <citation type="submission" date="2024-04" db="EMBL/GenBank/DDBJ databases">
        <title>draft genome sequnece of Paenibacillus filicis.</title>
        <authorList>
            <person name="Kim D.-U."/>
        </authorList>
    </citation>
    <scope>NUCLEOTIDE SEQUENCE [LARGE SCALE GENOMIC DNA]</scope>
    <source>
        <strain evidence="3 4">KACC14197</strain>
    </source>
</reference>
<dbReference type="PANTHER" id="PTHR43308">
    <property type="entry name" value="OUTER MEMBRANE PROTEIN ALPHA-RELATED"/>
    <property type="match status" value="1"/>
</dbReference>
<dbReference type="Proteomes" id="UP001469365">
    <property type="component" value="Unassembled WGS sequence"/>
</dbReference>
<dbReference type="Gene3D" id="2.60.40.2340">
    <property type="match status" value="11"/>
</dbReference>
<comment type="subcellular location">
    <subcellularLocation>
        <location evidence="1">Cell envelope</location>
    </subcellularLocation>
</comment>
<dbReference type="InterPro" id="IPR042229">
    <property type="entry name" value="Listeria/Bacterioides_rpt_sf"/>
</dbReference>
<dbReference type="PANTHER" id="PTHR43308:SF5">
    <property type="entry name" value="S-LAYER PROTEIN _ PEPTIDOGLYCAN ENDO-BETA-N-ACETYLGLUCOSAMINIDASE"/>
    <property type="match status" value="1"/>
</dbReference>
<evidence type="ECO:0000256" key="1">
    <source>
        <dbReference type="ARBA" id="ARBA00004196"/>
    </source>
</evidence>
<dbReference type="InterPro" id="IPR013378">
    <property type="entry name" value="InlB-like_B-rpt"/>
</dbReference>
<name>A0ABU9DNI1_9BACL</name>
<evidence type="ECO:0000313" key="3">
    <source>
        <dbReference type="EMBL" id="MEK8130304.1"/>
    </source>
</evidence>
<feature type="domain" description="SLH" evidence="2">
    <location>
        <begin position="2465"/>
        <end position="2519"/>
    </location>
</feature>
<dbReference type="InterPro" id="IPR025883">
    <property type="entry name" value="Cadherin-like_domain"/>
</dbReference>
<dbReference type="InterPro" id="IPR051465">
    <property type="entry name" value="Cell_Envelope_Struct_Comp"/>
</dbReference>
<feature type="domain" description="SLH" evidence="2">
    <location>
        <begin position="2520"/>
        <end position="2579"/>
    </location>
</feature>
<gene>
    <name evidence="3" type="ORF">WMW72_20575</name>
</gene>
<dbReference type="PROSITE" id="PS51272">
    <property type="entry name" value="SLH"/>
    <property type="match status" value="3"/>
</dbReference>
<dbReference type="RefSeq" id="WP_341417438.1">
    <property type="nucleotide sequence ID" value="NZ_JBBPCC010000014.1"/>
</dbReference>
<proteinExistence type="predicted"/>